<evidence type="ECO:0000256" key="1">
    <source>
        <dbReference type="SAM" id="Phobius"/>
    </source>
</evidence>
<dbReference type="Proteomes" id="UP000004123">
    <property type="component" value="Unassembled WGS sequence"/>
</dbReference>
<protein>
    <submittedName>
        <fullName evidence="2">Uncharacterized protein</fullName>
    </submittedName>
</protein>
<dbReference type="AlphaFoldDB" id="F9DEH3"/>
<organism evidence="2 3">
    <name type="scientific">Prevotella pallens ATCC 700821</name>
    <dbReference type="NCBI Taxonomy" id="997353"/>
    <lineage>
        <taxon>Bacteria</taxon>
        <taxon>Pseudomonadati</taxon>
        <taxon>Bacteroidota</taxon>
        <taxon>Bacteroidia</taxon>
        <taxon>Bacteroidales</taxon>
        <taxon>Prevotellaceae</taxon>
        <taxon>Prevotella</taxon>
    </lineage>
</organism>
<dbReference type="HOGENOM" id="CLU_3294448_0_0_10"/>
<dbReference type="EMBL" id="AFPY01000001">
    <property type="protein sequence ID" value="EGQ23292.1"/>
    <property type="molecule type" value="Genomic_DNA"/>
</dbReference>
<dbReference type="STRING" id="997353.HMPREF9144_0063"/>
<evidence type="ECO:0000313" key="2">
    <source>
        <dbReference type="EMBL" id="EGQ23292.1"/>
    </source>
</evidence>
<sequence>MKKTFKKNSYSIFYLYFCDVIILYLLSQKKVQNSLYDMGI</sequence>
<keyword evidence="1" id="KW-1133">Transmembrane helix</keyword>
<evidence type="ECO:0000313" key="3">
    <source>
        <dbReference type="Proteomes" id="UP000004123"/>
    </source>
</evidence>
<accession>F9DEH3</accession>
<proteinExistence type="predicted"/>
<feature type="transmembrane region" description="Helical" evidence="1">
    <location>
        <begin position="12"/>
        <end position="28"/>
    </location>
</feature>
<comment type="caution">
    <text evidence="2">The sequence shown here is derived from an EMBL/GenBank/DDBJ whole genome shotgun (WGS) entry which is preliminary data.</text>
</comment>
<reference evidence="2 3" key="1">
    <citation type="submission" date="2011-04" db="EMBL/GenBank/DDBJ databases">
        <authorList>
            <person name="Muzny D."/>
            <person name="Qin X."/>
            <person name="Deng J."/>
            <person name="Jiang H."/>
            <person name="Liu Y."/>
            <person name="Qu J."/>
            <person name="Song X.-Z."/>
            <person name="Zhang L."/>
            <person name="Thornton R."/>
            <person name="Coyle M."/>
            <person name="Francisco L."/>
            <person name="Jackson L."/>
            <person name="Javaid M."/>
            <person name="Korchina V."/>
            <person name="Kovar C."/>
            <person name="Mata R."/>
            <person name="Mathew T."/>
            <person name="Ngo R."/>
            <person name="Nguyen L."/>
            <person name="Nguyen N."/>
            <person name="Okwuonu G."/>
            <person name="Ongeri F."/>
            <person name="Pham C."/>
            <person name="Simmons D."/>
            <person name="Wilczek-Boney K."/>
            <person name="Hale W."/>
            <person name="Jakkamsetti A."/>
            <person name="Pham P."/>
            <person name="Ruth R."/>
            <person name="San Lucas F."/>
            <person name="Warren J."/>
            <person name="Zhang J."/>
            <person name="Zhao Z."/>
            <person name="Zhou C."/>
            <person name="Zhu D."/>
            <person name="Lee S."/>
            <person name="Bess C."/>
            <person name="Blankenburg K."/>
            <person name="Forbes L."/>
            <person name="Fu Q."/>
            <person name="Gubbala S."/>
            <person name="Hirani K."/>
            <person name="Jayaseelan J.C."/>
            <person name="Lara F."/>
            <person name="Munidasa M."/>
            <person name="Palculict T."/>
            <person name="Patil S."/>
            <person name="Pu L.-L."/>
            <person name="Saada N."/>
            <person name="Tang L."/>
            <person name="Weissenberger G."/>
            <person name="Zhu Y."/>
            <person name="Hemphill L."/>
            <person name="Shang Y."/>
            <person name="Youmans B."/>
            <person name="Ayvaz T."/>
            <person name="Ross M."/>
            <person name="Santibanez J."/>
            <person name="Aqrawi P."/>
            <person name="Gross S."/>
            <person name="Joshi V."/>
            <person name="Fowler G."/>
            <person name="Nazareth L."/>
            <person name="Reid J."/>
            <person name="Worley K."/>
            <person name="Petrosino J."/>
            <person name="Highlander S."/>
            <person name="Gibbs R."/>
        </authorList>
    </citation>
    <scope>NUCLEOTIDE SEQUENCE [LARGE SCALE GENOMIC DNA]</scope>
    <source>
        <strain evidence="2 3">ATCC 700821</strain>
    </source>
</reference>
<name>F9DEH3_9BACT</name>
<keyword evidence="1" id="KW-0472">Membrane</keyword>
<keyword evidence="1" id="KW-0812">Transmembrane</keyword>
<gene>
    <name evidence="2" type="ORF">HMPREF9144_0063</name>
</gene>